<dbReference type="Proteomes" id="UP000265520">
    <property type="component" value="Unassembled WGS sequence"/>
</dbReference>
<evidence type="ECO:0000313" key="2">
    <source>
        <dbReference type="EMBL" id="MCH94082.1"/>
    </source>
</evidence>
<evidence type="ECO:0000256" key="1">
    <source>
        <dbReference type="SAM" id="MobiDB-lite"/>
    </source>
</evidence>
<protein>
    <submittedName>
        <fullName evidence="2">Uncharacterized protein</fullName>
    </submittedName>
</protein>
<name>A0A392N3D4_9FABA</name>
<accession>A0A392N3D4</accession>
<comment type="caution">
    <text evidence="2">The sequence shown here is derived from an EMBL/GenBank/DDBJ whole genome shotgun (WGS) entry which is preliminary data.</text>
</comment>
<proteinExistence type="predicted"/>
<gene>
    <name evidence="2" type="ORF">A2U01_0015037</name>
</gene>
<dbReference type="EMBL" id="LXQA010026443">
    <property type="protein sequence ID" value="MCH94082.1"/>
    <property type="molecule type" value="Genomic_DNA"/>
</dbReference>
<feature type="region of interest" description="Disordered" evidence="1">
    <location>
        <begin position="1"/>
        <end position="27"/>
    </location>
</feature>
<organism evidence="2 3">
    <name type="scientific">Trifolium medium</name>
    <dbReference type="NCBI Taxonomy" id="97028"/>
    <lineage>
        <taxon>Eukaryota</taxon>
        <taxon>Viridiplantae</taxon>
        <taxon>Streptophyta</taxon>
        <taxon>Embryophyta</taxon>
        <taxon>Tracheophyta</taxon>
        <taxon>Spermatophyta</taxon>
        <taxon>Magnoliopsida</taxon>
        <taxon>eudicotyledons</taxon>
        <taxon>Gunneridae</taxon>
        <taxon>Pentapetalae</taxon>
        <taxon>rosids</taxon>
        <taxon>fabids</taxon>
        <taxon>Fabales</taxon>
        <taxon>Fabaceae</taxon>
        <taxon>Papilionoideae</taxon>
        <taxon>50 kb inversion clade</taxon>
        <taxon>NPAAA clade</taxon>
        <taxon>Hologalegina</taxon>
        <taxon>IRL clade</taxon>
        <taxon>Trifolieae</taxon>
        <taxon>Trifolium</taxon>
    </lineage>
</organism>
<feature type="compositionally biased region" description="Polar residues" evidence="1">
    <location>
        <begin position="1"/>
        <end position="13"/>
    </location>
</feature>
<reference evidence="2 3" key="1">
    <citation type="journal article" date="2018" name="Front. Plant Sci.">
        <title>Red Clover (Trifolium pratense) and Zigzag Clover (T. medium) - A Picture of Genomic Similarities and Differences.</title>
        <authorList>
            <person name="Dluhosova J."/>
            <person name="Istvanek J."/>
            <person name="Nedelnik J."/>
            <person name="Repkova J."/>
        </authorList>
    </citation>
    <scope>NUCLEOTIDE SEQUENCE [LARGE SCALE GENOMIC DNA]</scope>
    <source>
        <strain evidence="3">cv. 10/8</strain>
        <tissue evidence="2">Leaf</tissue>
    </source>
</reference>
<evidence type="ECO:0000313" key="3">
    <source>
        <dbReference type="Proteomes" id="UP000265520"/>
    </source>
</evidence>
<sequence length="93" mass="10358">MAQSPRRSSSWTVEQGPIVGQPSKRRLKSTADLPNAIVMHDIGMMSIYCSSWLPSRSSTAIDDIKHARQRSWPSAGAIYTPVTQRSQVHYSTL</sequence>
<keyword evidence="3" id="KW-1185">Reference proteome</keyword>
<dbReference type="AlphaFoldDB" id="A0A392N3D4"/>